<dbReference type="RefSeq" id="WP_157476951.1">
    <property type="nucleotide sequence ID" value="NZ_CP046566.1"/>
</dbReference>
<gene>
    <name evidence="2" type="ORF">GLV81_03585</name>
</gene>
<dbReference type="AlphaFoldDB" id="A0A6I6GB01"/>
<evidence type="ECO:0000313" key="2">
    <source>
        <dbReference type="EMBL" id="QGW27310.1"/>
    </source>
</evidence>
<keyword evidence="1" id="KW-0732">Signal</keyword>
<reference evidence="2 3" key="1">
    <citation type="submission" date="2019-11" db="EMBL/GenBank/DDBJ databases">
        <authorList>
            <person name="Im W.T."/>
        </authorList>
    </citation>
    <scope>NUCLEOTIDE SEQUENCE [LARGE SCALE GENOMIC DNA]</scope>
    <source>
        <strain evidence="2 3">SB-02</strain>
    </source>
</reference>
<proteinExistence type="predicted"/>
<dbReference type="EMBL" id="CP046566">
    <property type="protein sequence ID" value="QGW27310.1"/>
    <property type="molecule type" value="Genomic_DNA"/>
</dbReference>
<evidence type="ECO:0000313" key="3">
    <source>
        <dbReference type="Proteomes" id="UP000426027"/>
    </source>
</evidence>
<evidence type="ECO:0000256" key="1">
    <source>
        <dbReference type="SAM" id="SignalP"/>
    </source>
</evidence>
<sequence length="280" mass="31807">MNINTTLRILFATMLFASCTVAKVAVPDAFSSQAEELRVKGLQGFTFNQSLNFGPYITGEMKRGWDMSSKWQASQISFRPQDQLLRFFNIQTDNLRQTEKNKFQFAIRDGKLMADVFAFETFTERGKVYKSNSIFGEVSQTNYQHYDFSAAIVPYNYSHGQPWKLVMQSEYDRRKDTARNLLDLPYASTAYYATDGKDSITIHPLYIKNVTTGGGKSTKLLGPPMLSGYELRIEDGVIAVVDILQPTVWMYKELDEPTKLVTAAIGAAILLKRKQEVHNE</sequence>
<keyword evidence="3" id="KW-1185">Reference proteome</keyword>
<name>A0A6I6GB01_9BACT</name>
<evidence type="ECO:0008006" key="4">
    <source>
        <dbReference type="Google" id="ProtNLM"/>
    </source>
</evidence>
<feature type="signal peptide" evidence="1">
    <location>
        <begin position="1"/>
        <end position="22"/>
    </location>
</feature>
<dbReference type="Proteomes" id="UP000426027">
    <property type="component" value="Chromosome"/>
</dbReference>
<organism evidence="2 3">
    <name type="scientific">Phnomibacter ginsenosidimutans</name>
    <dbReference type="NCBI Taxonomy" id="2676868"/>
    <lineage>
        <taxon>Bacteria</taxon>
        <taxon>Pseudomonadati</taxon>
        <taxon>Bacteroidota</taxon>
        <taxon>Chitinophagia</taxon>
        <taxon>Chitinophagales</taxon>
        <taxon>Chitinophagaceae</taxon>
        <taxon>Phnomibacter</taxon>
    </lineage>
</organism>
<accession>A0A6I6GB01</accession>
<protein>
    <recommendedName>
        <fullName evidence="4">DUF3108 domain-containing protein</fullName>
    </recommendedName>
</protein>
<dbReference type="KEGG" id="fls:GLV81_03585"/>
<feature type="chain" id="PRO_5026090324" description="DUF3108 domain-containing protein" evidence="1">
    <location>
        <begin position="23"/>
        <end position="280"/>
    </location>
</feature>